<evidence type="ECO:0000313" key="1">
    <source>
        <dbReference type="EMBL" id="VDN01788.1"/>
    </source>
</evidence>
<keyword evidence="2" id="KW-1185">Reference proteome</keyword>
<organism evidence="3">
    <name type="scientific">Thelazia callipaeda</name>
    <name type="common">Oriental eyeworm</name>
    <name type="synonym">Parasitic nematode</name>
    <dbReference type="NCBI Taxonomy" id="103827"/>
    <lineage>
        <taxon>Eukaryota</taxon>
        <taxon>Metazoa</taxon>
        <taxon>Ecdysozoa</taxon>
        <taxon>Nematoda</taxon>
        <taxon>Chromadorea</taxon>
        <taxon>Rhabditida</taxon>
        <taxon>Spirurina</taxon>
        <taxon>Spiruromorpha</taxon>
        <taxon>Thelazioidea</taxon>
        <taxon>Thelaziidae</taxon>
        <taxon>Thelazia</taxon>
    </lineage>
</organism>
<evidence type="ECO:0000313" key="2">
    <source>
        <dbReference type="Proteomes" id="UP000276776"/>
    </source>
</evidence>
<dbReference type="Proteomes" id="UP000276776">
    <property type="component" value="Unassembled WGS sequence"/>
</dbReference>
<reference evidence="1 2" key="2">
    <citation type="submission" date="2018-11" db="EMBL/GenBank/DDBJ databases">
        <authorList>
            <consortium name="Pathogen Informatics"/>
        </authorList>
    </citation>
    <scope>NUCLEOTIDE SEQUENCE [LARGE SCALE GENOMIC DNA]</scope>
</reference>
<name>A0A0N5CWD7_THECL</name>
<proteinExistence type="predicted"/>
<sequence length="56" mass="7318">MRLISIRWWTFRWLQLQLFIRIRWTIWQQMIYRFVLFLLDTVKRNDIKLQNLKHKI</sequence>
<reference evidence="3" key="1">
    <citation type="submission" date="2017-02" db="UniProtKB">
        <authorList>
            <consortium name="WormBaseParasite"/>
        </authorList>
    </citation>
    <scope>IDENTIFICATION</scope>
</reference>
<dbReference type="AlphaFoldDB" id="A0A0N5CWD7"/>
<accession>A0A0N5CWD7</accession>
<gene>
    <name evidence="1" type="ORF">TCLT_LOCUS4645</name>
</gene>
<dbReference type="WBParaSite" id="TCLT_0000465601-mRNA-1">
    <property type="protein sequence ID" value="TCLT_0000465601-mRNA-1"/>
    <property type="gene ID" value="TCLT_0000465601"/>
</dbReference>
<dbReference type="EMBL" id="UYYF01004297">
    <property type="protein sequence ID" value="VDN01788.1"/>
    <property type="molecule type" value="Genomic_DNA"/>
</dbReference>
<evidence type="ECO:0000313" key="3">
    <source>
        <dbReference type="WBParaSite" id="TCLT_0000465601-mRNA-1"/>
    </source>
</evidence>
<protein>
    <submittedName>
        <fullName evidence="1 3">Uncharacterized protein</fullName>
    </submittedName>
</protein>